<comment type="caution">
    <text evidence="5">The sequence shown here is derived from an EMBL/GenBank/DDBJ whole genome shotgun (WGS) entry which is preliminary data.</text>
</comment>
<evidence type="ECO:0000256" key="2">
    <source>
        <dbReference type="ARBA" id="ARBA00022679"/>
    </source>
</evidence>
<protein>
    <submittedName>
        <fullName evidence="5">Serine/threonine-protein kinase HipA</fullName>
        <ecNumber evidence="5">2.7.11.1</ecNumber>
    </submittedName>
</protein>
<dbReference type="PANTHER" id="PTHR37419">
    <property type="entry name" value="SERINE/THREONINE-PROTEIN KINASE TOXIN HIPA"/>
    <property type="match status" value="1"/>
</dbReference>
<evidence type="ECO:0000259" key="4">
    <source>
        <dbReference type="Pfam" id="PF07804"/>
    </source>
</evidence>
<dbReference type="EMBL" id="JDVG02000090">
    <property type="protein sequence ID" value="KFB74160.1"/>
    <property type="molecule type" value="Genomic_DNA"/>
</dbReference>
<dbReference type="Proteomes" id="UP000020077">
    <property type="component" value="Unassembled WGS sequence"/>
</dbReference>
<dbReference type="PANTHER" id="PTHR37419:SF1">
    <property type="entry name" value="SERINE_THREONINE-PROTEIN KINASE TOXIN HIPA"/>
    <property type="match status" value="1"/>
</dbReference>
<evidence type="ECO:0000256" key="3">
    <source>
        <dbReference type="ARBA" id="ARBA00022777"/>
    </source>
</evidence>
<dbReference type="GO" id="GO:0005829">
    <property type="term" value="C:cytosol"/>
    <property type="evidence" value="ECO:0007669"/>
    <property type="project" value="TreeGrafter"/>
</dbReference>
<sequence length="297" mass="32596">MADDALPETAGATLQATEEHAGESDWHFSLAGVQLKFSARREGRGLTIPVSGTGGDWIVKLPDPRFPGVPENEQATMRWAKASGTDIPEIRLIPVAENSGLPSEASIFGGQTALAVRRFDRPAPGKRVHIEDFAQILGLYPEQKYASYNYETLANLVSKLAGESELDEFIRRLVFVIASGNGDAHLKNWSLIYPDGENARLAPAYDLVSTIQYKADDQLALNLARSKRWQDATRESFLRLARKIGDDETLMASRIEHAGEAIMTAWHSSRGDFGYTAQALDRISSHLARVPLFSAGT</sequence>
<comment type="similarity">
    <text evidence="1">Belongs to the HipA Ser/Thr kinase family.</text>
</comment>
<evidence type="ECO:0000313" key="5">
    <source>
        <dbReference type="EMBL" id="KFB74160.1"/>
    </source>
</evidence>
<dbReference type="GO" id="GO:0004674">
    <property type="term" value="F:protein serine/threonine kinase activity"/>
    <property type="evidence" value="ECO:0007669"/>
    <property type="project" value="UniProtKB-EC"/>
</dbReference>
<dbReference type="InterPro" id="IPR012893">
    <property type="entry name" value="HipA-like_C"/>
</dbReference>
<evidence type="ECO:0000256" key="1">
    <source>
        <dbReference type="ARBA" id="ARBA00010164"/>
    </source>
</evidence>
<accession>A0A080M1J0</accession>
<gene>
    <name evidence="5" type="primary">hipA</name>
    <name evidence="5" type="ORF">AW09_000557</name>
</gene>
<keyword evidence="3 5" id="KW-0418">Kinase</keyword>
<keyword evidence="2 5" id="KW-0808">Transferase</keyword>
<proteinExistence type="inferred from homology"/>
<dbReference type="InterPro" id="IPR052028">
    <property type="entry name" value="HipA_Ser/Thr_kinase"/>
</dbReference>
<dbReference type="AlphaFoldDB" id="A0A080M1J0"/>
<reference evidence="5 6" key="1">
    <citation type="submission" date="2014-02" db="EMBL/GenBank/DDBJ databases">
        <title>Expanding our view of genomic diversity in Candidatus Accumulibacter clades.</title>
        <authorList>
            <person name="Skennerton C.T."/>
            <person name="Barr J.J."/>
            <person name="Slater F.R."/>
            <person name="Bond P.L."/>
            <person name="Tyson G.W."/>
        </authorList>
    </citation>
    <scope>NUCLEOTIDE SEQUENCE [LARGE SCALE GENOMIC DNA]</scope>
    <source>
        <strain evidence="6">BA-91</strain>
    </source>
</reference>
<feature type="domain" description="HipA-like C-terminal" evidence="4">
    <location>
        <begin position="28"/>
        <end position="266"/>
    </location>
</feature>
<name>A0A080M1J0_9PROT</name>
<dbReference type="Gene3D" id="1.10.1070.20">
    <property type="match status" value="1"/>
</dbReference>
<evidence type="ECO:0000313" key="6">
    <source>
        <dbReference type="Proteomes" id="UP000020077"/>
    </source>
</evidence>
<dbReference type="EC" id="2.7.11.1" evidence="5"/>
<dbReference type="Pfam" id="PF07804">
    <property type="entry name" value="HipA_C"/>
    <property type="match status" value="1"/>
</dbReference>
<organism evidence="5 6">
    <name type="scientific">Candidatus Accumulibacter phosphatis</name>
    <dbReference type="NCBI Taxonomy" id="327160"/>
    <lineage>
        <taxon>Bacteria</taxon>
        <taxon>Pseudomonadati</taxon>
        <taxon>Pseudomonadota</taxon>
        <taxon>Betaproteobacteria</taxon>
        <taxon>Candidatus Accumulibacter</taxon>
    </lineage>
</organism>